<evidence type="ECO:0000313" key="2">
    <source>
        <dbReference type="Proteomes" id="UP000325579"/>
    </source>
</evidence>
<proteinExistence type="predicted"/>
<accession>A0A5N6HKX3</accession>
<sequence length="51" mass="6105">MMHPKTRDVVRRAASILLERNQKRLCRCIRCEMYLHAVTGLVVWFTLVSRF</sequence>
<protein>
    <submittedName>
        <fullName evidence="1">Uncharacterized protein</fullName>
    </submittedName>
</protein>
<gene>
    <name evidence="1" type="ORF">BDV37DRAFT_246931</name>
</gene>
<dbReference type="AlphaFoldDB" id="A0A5N6HKX3"/>
<keyword evidence="2" id="KW-1185">Reference proteome</keyword>
<accession>A0A5N7DFI9</accession>
<dbReference type="EMBL" id="ML736765">
    <property type="protein sequence ID" value="KAE8404773.1"/>
    <property type="molecule type" value="Genomic_DNA"/>
</dbReference>
<dbReference type="RefSeq" id="XP_031942092.1">
    <property type="nucleotide sequence ID" value="XM_032081815.1"/>
</dbReference>
<evidence type="ECO:0000313" key="1">
    <source>
        <dbReference type="EMBL" id="KAE8404773.1"/>
    </source>
</evidence>
<dbReference type="GeneID" id="43666506"/>
<reference evidence="1 2" key="1">
    <citation type="submission" date="2019-04" db="EMBL/GenBank/DDBJ databases">
        <authorList>
            <consortium name="DOE Joint Genome Institute"/>
            <person name="Mondo S."/>
            <person name="Kjaerbolling I."/>
            <person name="Vesth T."/>
            <person name="Frisvad J.C."/>
            <person name="Nybo J.L."/>
            <person name="Theobald S."/>
            <person name="Kildgaard S."/>
            <person name="Isbrandt T."/>
            <person name="Kuo A."/>
            <person name="Sato A."/>
            <person name="Lyhne E.K."/>
            <person name="Kogle M.E."/>
            <person name="Wiebenga A."/>
            <person name="Kun R.S."/>
            <person name="Lubbers R.J."/>
            <person name="Makela M.R."/>
            <person name="Barry K."/>
            <person name="Chovatia M."/>
            <person name="Clum A."/>
            <person name="Daum C."/>
            <person name="Haridas S."/>
            <person name="He G."/>
            <person name="LaButti K."/>
            <person name="Lipzen A."/>
            <person name="Riley R."/>
            <person name="Salamov A."/>
            <person name="Simmons B.A."/>
            <person name="Magnuson J.K."/>
            <person name="Henrissat B."/>
            <person name="Mortensen U.H."/>
            <person name="Larsen T.O."/>
            <person name="Devries R.P."/>
            <person name="Grigoriev I.V."/>
            <person name="Machida M."/>
            <person name="Baker S.E."/>
            <person name="Andersen M.R."/>
            <person name="Cantor M.N."/>
            <person name="Hua S.X."/>
        </authorList>
    </citation>
    <scope>NUCLEOTIDE SEQUENCE [LARGE SCALE GENOMIC DNA]</scope>
    <source>
        <strain evidence="1 2">CBS 119388</strain>
    </source>
</reference>
<dbReference type="Proteomes" id="UP000325579">
    <property type="component" value="Unassembled WGS sequence"/>
</dbReference>
<organism evidence="1 2">
    <name type="scientific">Aspergillus pseudonomiae</name>
    <dbReference type="NCBI Taxonomy" id="1506151"/>
    <lineage>
        <taxon>Eukaryota</taxon>
        <taxon>Fungi</taxon>
        <taxon>Dikarya</taxon>
        <taxon>Ascomycota</taxon>
        <taxon>Pezizomycotina</taxon>
        <taxon>Eurotiomycetes</taxon>
        <taxon>Eurotiomycetidae</taxon>
        <taxon>Eurotiales</taxon>
        <taxon>Aspergillaceae</taxon>
        <taxon>Aspergillus</taxon>
        <taxon>Aspergillus subgen. Circumdati</taxon>
    </lineage>
</organism>
<name>A0A5N6HKX3_9EURO</name>